<accession>A0AA86ML32</accession>
<dbReference type="EMBL" id="CAKJVE010000001">
    <property type="protein sequence ID" value="CAG9701791.1"/>
    <property type="molecule type" value="Genomic_DNA"/>
</dbReference>
<evidence type="ECO:0000313" key="2">
    <source>
        <dbReference type="EMBL" id="CAI3551117.1"/>
    </source>
</evidence>
<reference evidence="2" key="2">
    <citation type="submission" date="2022-10" db="EMBL/GenBank/DDBJ databases">
        <authorList>
            <person name="Aires J."/>
            <person name="Mesa V."/>
        </authorList>
    </citation>
    <scope>NUCLEOTIDE SEQUENCE</scope>
    <source>
        <strain evidence="2">Clostridium neonatale JD116</strain>
    </source>
</reference>
<evidence type="ECO:0000313" key="1">
    <source>
        <dbReference type="EMBL" id="CAG9701791.1"/>
    </source>
</evidence>
<dbReference type="Proteomes" id="UP001189143">
    <property type="component" value="Unassembled WGS sequence"/>
</dbReference>
<gene>
    <name evidence="2" type="ORF">CNEO2_180046</name>
    <name evidence="1" type="ORF">CNEO_10282</name>
</gene>
<reference evidence="1" key="1">
    <citation type="submission" date="2021-10" db="EMBL/GenBank/DDBJ databases">
        <authorList>
            <person name="Mesa V."/>
        </authorList>
    </citation>
    <scope>NUCLEOTIDE SEQUENCE</scope>
    <source>
        <strain evidence="1">CC3_PB</strain>
    </source>
</reference>
<sequence>MCIQSYIKHIYVFYIALFFIQQKCVLNADKYTYLQNNKHGKEINT</sequence>
<protein>
    <submittedName>
        <fullName evidence="1">Uncharacterized protein</fullName>
    </submittedName>
</protein>
<evidence type="ECO:0000313" key="3">
    <source>
        <dbReference type="Proteomes" id="UP000789738"/>
    </source>
</evidence>
<dbReference type="AlphaFoldDB" id="A0AA86ML32"/>
<dbReference type="EMBL" id="CAMTCP010000099">
    <property type="protein sequence ID" value="CAI3551117.1"/>
    <property type="molecule type" value="Genomic_DNA"/>
</dbReference>
<organism evidence="1 3">
    <name type="scientific">Clostridium neonatale</name>
    <dbReference type="NCBI Taxonomy" id="137838"/>
    <lineage>
        <taxon>Bacteria</taxon>
        <taxon>Bacillati</taxon>
        <taxon>Bacillota</taxon>
        <taxon>Clostridia</taxon>
        <taxon>Eubacteriales</taxon>
        <taxon>Clostridiaceae</taxon>
        <taxon>Clostridium</taxon>
    </lineage>
</organism>
<proteinExistence type="predicted"/>
<comment type="caution">
    <text evidence="1">The sequence shown here is derived from an EMBL/GenBank/DDBJ whole genome shotgun (WGS) entry which is preliminary data.</text>
</comment>
<dbReference type="Proteomes" id="UP000789738">
    <property type="component" value="Unassembled WGS sequence"/>
</dbReference>
<name>A0AA86ML32_9CLOT</name>